<comment type="caution">
    <text evidence="2">The sequence shown here is derived from an EMBL/GenBank/DDBJ whole genome shotgun (WGS) entry which is preliminary data.</text>
</comment>
<evidence type="ECO:0000313" key="3">
    <source>
        <dbReference type="Proteomes" id="UP000199598"/>
    </source>
</evidence>
<organism evidence="2 3">
    <name type="scientific">Pseudovibrio ascidiaceicola</name>
    <dbReference type="NCBI Taxonomy" id="285279"/>
    <lineage>
        <taxon>Bacteria</taxon>
        <taxon>Pseudomonadati</taxon>
        <taxon>Pseudomonadota</taxon>
        <taxon>Alphaproteobacteria</taxon>
        <taxon>Hyphomicrobiales</taxon>
        <taxon>Stappiaceae</taxon>
        <taxon>Pseudovibrio</taxon>
    </lineage>
</organism>
<name>A0A1I4F2Q7_9HYPH</name>
<gene>
    <name evidence="2" type="ORF">SAMN04488518_11753</name>
</gene>
<sequence>MKLLIAAAACLVATSSFADTYKREVPANKGGYVDGVGFYDRETCSAEAMPRVRINKEPKHGKLILRPSSGPINRDNTICKGKNINVMYIYYQPEKGYRGPDEARISYSIMTARRTRGGRGSNTYKITVK</sequence>
<evidence type="ECO:0000256" key="1">
    <source>
        <dbReference type="SAM" id="SignalP"/>
    </source>
</evidence>
<keyword evidence="3" id="KW-1185">Reference proteome</keyword>
<keyword evidence="1" id="KW-0732">Signal</keyword>
<accession>A0A1I4F2Q7</accession>
<evidence type="ECO:0000313" key="2">
    <source>
        <dbReference type="EMBL" id="SFL12262.1"/>
    </source>
</evidence>
<dbReference type="Proteomes" id="UP000199598">
    <property type="component" value="Unassembled WGS sequence"/>
</dbReference>
<proteinExistence type="predicted"/>
<dbReference type="RefSeq" id="WP_093523589.1">
    <property type="nucleotide sequence ID" value="NZ_FOSK01000017.1"/>
</dbReference>
<feature type="chain" id="PRO_5046137220" evidence="1">
    <location>
        <begin position="19"/>
        <end position="129"/>
    </location>
</feature>
<feature type="signal peptide" evidence="1">
    <location>
        <begin position="1"/>
        <end position="18"/>
    </location>
</feature>
<dbReference type="EMBL" id="FOSK01000017">
    <property type="protein sequence ID" value="SFL12262.1"/>
    <property type="molecule type" value="Genomic_DNA"/>
</dbReference>
<reference evidence="2 3" key="1">
    <citation type="submission" date="2016-10" db="EMBL/GenBank/DDBJ databases">
        <authorList>
            <person name="Varghese N."/>
            <person name="Submissions S."/>
        </authorList>
    </citation>
    <scope>NUCLEOTIDE SEQUENCE [LARGE SCALE GENOMIC DNA]</scope>
    <source>
        <strain evidence="2 3">DSM 16392</strain>
    </source>
</reference>
<protein>
    <submittedName>
        <fullName evidence="2">Uncharacterized protein</fullName>
    </submittedName>
</protein>